<dbReference type="RefSeq" id="WP_205087641.1">
    <property type="nucleotide sequence ID" value="NZ_JACJLA010000005.1"/>
</dbReference>
<dbReference type="SUPFAM" id="SSF53649">
    <property type="entry name" value="Alkaline phosphatase-like"/>
    <property type="match status" value="1"/>
</dbReference>
<dbReference type="Proteomes" id="UP000707138">
    <property type="component" value="Unassembled WGS sequence"/>
</dbReference>
<dbReference type="Gene3D" id="3.40.720.10">
    <property type="entry name" value="Alkaline Phosphatase, subunit A"/>
    <property type="match status" value="1"/>
</dbReference>
<evidence type="ECO:0000313" key="10">
    <source>
        <dbReference type="Proteomes" id="UP000707138"/>
    </source>
</evidence>
<feature type="transmembrane region" description="Helical" evidence="7">
    <location>
        <begin position="57"/>
        <end position="81"/>
    </location>
</feature>
<name>A0ABS2GEE7_9FIRM</name>
<keyword evidence="5 7" id="KW-1133">Transmembrane helix</keyword>
<accession>A0ABS2GEE7</accession>
<feature type="transmembrane region" description="Helical" evidence="7">
    <location>
        <begin position="18"/>
        <end position="37"/>
    </location>
</feature>
<dbReference type="InterPro" id="IPR000917">
    <property type="entry name" value="Sulfatase_N"/>
</dbReference>
<dbReference type="Pfam" id="PF00884">
    <property type="entry name" value="Sulfatase"/>
    <property type="match status" value="1"/>
</dbReference>
<reference evidence="9 10" key="1">
    <citation type="journal article" date="2021" name="Sci. Rep.">
        <title>The distribution of antibiotic resistance genes in chicken gut microbiota commensals.</title>
        <authorList>
            <person name="Juricova H."/>
            <person name="Matiasovicova J."/>
            <person name="Kubasova T."/>
            <person name="Cejkova D."/>
            <person name="Rychlik I."/>
        </authorList>
    </citation>
    <scope>NUCLEOTIDE SEQUENCE [LARGE SCALE GENOMIC DNA]</scope>
    <source>
        <strain evidence="9 10">An537</strain>
    </source>
</reference>
<proteinExistence type="predicted"/>
<keyword evidence="10" id="KW-1185">Reference proteome</keyword>
<dbReference type="PANTHER" id="PTHR47371">
    <property type="entry name" value="LIPOTEICHOIC ACID SYNTHASE"/>
    <property type="match status" value="1"/>
</dbReference>
<evidence type="ECO:0000256" key="1">
    <source>
        <dbReference type="ARBA" id="ARBA00004651"/>
    </source>
</evidence>
<organism evidence="9 10">
    <name type="scientific">Veillonella magna</name>
    <dbReference type="NCBI Taxonomy" id="464322"/>
    <lineage>
        <taxon>Bacteria</taxon>
        <taxon>Bacillati</taxon>
        <taxon>Bacillota</taxon>
        <taxon>Negativicutes</taxon>
        <taxon>Veillonellales</taxon>
        <taxon>Veillonellaceae</taxon>
        <taxon>Veillonella</taxon>
    </lineage>
</organism>
<feature type="transmembrane region" description="Helical" evidence="7">
    <location>
        <begin position="145"/>
        <end position="167"/>
    </location>
</feature>
<comment type="pathway">
    <text evidence="2">Cell wall biogenesis; lipoteichoic acid biosynthesis.</text>
</comment>
<protein>
    <submittedName>
        <fullName evidence="9">LTA synthase family protein</fullName>
    </submittedName>
</protein>
<dbReference type="PANTHER" id="PTHR47371:SF3">
    <property type="entry name" value="PHOSPHOGLYCEROL TRANSFERASE I"/>
    <property type="match status" value="1"/>
</dbReference>
<dbReference type="EMBL" id="JACJLA010000005">
    <property type="protein sequence ID" value="MBM6912531.1"/>
    <property type="molecule type" value="Genomic_DNA"/>
</dbReference>
<evidence type="ECO:0000256" key="5">
    <source>
        <dbReference type="ARBA" id="ARBA00022989"/>
    </source>
</evidence>
<evidence type="ECO:0000259" key="8">
    <source>
        <dbReference type="Pfam" id="PF00884"/>
    </source>
</evidence>
<evidence type="ECO:0000256" key="4">
    <source>
        <dbReference type="ARBA" id="ARBA00022692"/>
    </source>
</evidence>
<evidence type="ECO:0000256" key="7">
    <source>
        <dbReference type="SAM" id="Phobius"/>
    </source>
</evidence>
<sequence>MNRYYRFTTGLQLDLKGFIWFSMLFTFFRFLFIWWFSSQLPDGTTNSDWWLTLWYGFRLSLKTVGIIVLAGFIGATVPETLYRNWPGVRIRHWIYMAASMVFTILFFVRLSYYEIFNSGFNMMLINGMKDDWYAILMTGIHEYGLLWKLPLAILVGLGITWCCVKFVNNTTKIYRYTDRKDLCKKSLMLAVVISVVAVLCRFGGALNYEKSVNWENAARLPSNLLNEAILDDAQALYRVYSIERRRQNAMKILFSREELKQKISLLGGDVNASTIDAAFSHTIKETRLAKQPNTVVMVLGESYALWPFTEKYNHPGEYLVEQGRALIASPNSMYTDVMLAQGTGTMPAVNGFLTGLVDIGMYPNYEKESYRHLYGTGIANVMKSLGYKTVFWYGGFGTWQDVRQFSLAQGFDEFYDAASLPQQGSNAWGVPDKSLFDGILEYMKAHPGEKVFHFVLTTSNHPPYSIDLGEAGFNPLKVKLNDTDTIERTRDTMREMGHMWYADHTMGVFVKAVEGIDANALFVITGDHAERFTFAKEVDIKTQSGIPAIFYGQGIKKEWLAPDSYGTAIQIIPTLAELVGRKGQTYESLLPSLFDPMSFAFNHRLWIDRTGLYDKQRDMPDSYKAIVSAYRDISLWRVLRGNQL</sequence>
<keyword evidence="6 7" id="KW-0472">Membrane</keyword>
<evidence type="ECO:0000256" key="2">
    <source>
        <dbReference type="ARBA" id="ARBA00004936"/>
    </source>
</evidence>
<dbReference type="CDD" id="cd16015">
    <property type="entry name" value="LTA_synthase"/>
    <property type="match status" value="1"/>
</dbReference>
<keyword evidence="4 7" id="KW-0812">Transmembrane</keyword>
<feature type="transmembrane region" description="Helical" evidence="7">
    <location>
        <begin position="93"/>
        <end position="113"/>
    </location>
</feature>
<keyword evidence="3" id="KW-1003">Cell membrane</keyword>
<dbReference type="InterPro" id="IPR050448">
    <property type="entry name" value="OpgB/LTA_synthase_biosynth"/>
</dbReference>
<feature type="transmembrane region" description="Helical" evidence="7">
    <location>
        <begin position="187"/>
        <end position="206"/>
    </location>
</feature>
<evidence type="ECO:0000256" key="6">
    <source>
        <dbReference type="ARBA" id="ARBA00023136"/>
    </source>
</evidence>
<feature type="domain" description="Sulfatase N-terminal" evidence="8">
    <location>
        <begin position="294"/>
        <end position="580"/>
    </location>
</feature>
<comment type="caution">
    <text evidence="9">The sequence shown here is derived from an EMBL/GenBank/DDBJ whole genome shotgun (WGS) entry which is preliminary data.</text>
</comment>
<evidence type="ECO:0000313" key="9">
    <source>
        <dbReference type="EMBL" id="MBM6912531.1"/>
    </source>
</evidence>
<comment type="subcellular location">
    <subcellularLocation>
        <location evidence="1">Cell membrane</location>
        <topology evidence="1">Multi-pass membrane protein</topology>
    </subcellularLocation>
</comment>
<gene>
    <name evidence="9" type="ORF">H6A01_04215</name>
</gene>
<dbReference type="InterPro" id="IPR017850">
    <property type="entry name" value="Alkaline_phosphatase_core_sf"/>
</dbReference>
<evidence type="ECO:0000256" key="3">
    <source>
        <dbReference type="ARBA" id="ARBA00022475"/>
    </source>
</evidence>